<gene>
    <name evidence="1" type="ORF">EUGRSUZ_D02389</name>
</gene>
<evidence type="ECO:0000313" key="1">
    <source>
        <dbReference type="EMBL" id="KCW78204.1"/>
    </source>
</evidence>
<name>A0A059CIY6_EUCGR</name>
<organism evidence="1">
    <name type="scientific">Eucalyptus grandis</name>
    <name type="common">Flooded gum</name>
    <dbReference type="NCBI Taxonomy" id="71139"/>
    <lineage>
        <taxon>Eukaryota</taxon>
        <taxon>Viridiplantae</taxon>
        <taxon>Streptophyta</taxon>
        <taxon>Embryophyta</taxon>
        <taxon>Tracheophyta</taxon>
        <taxon>Spermatophyta</taxon>
        <taxon>Magnoliopsida</taxon>
        <taxon>eudicotyledons</taxon>
        <taxon>Gunneridae</taxon>
        <taxon>Pentapetalae</taxon>
        <taxon>rosids</taxon>
        <taxon>malvids</taxon>
        <taxon>Myrtales</taxon>
        <taxon>Myrtaceae</taxon>
        <taxon>Myrtoideae</taxon>
        <taxon>Eucalypteae</taxon>
        <taxon>Eucalyptus</taxon>
    </lineage>
</organism>
<proteinExistence type="predicted"/>
<dbReference type="InParanoid" id="A0A059CIY6"/>
<dbReference type="AlphaFoldDB" id="A0A059CIY6"/>
<dbReference type="EMBL" id="KK198756">
    <property type="protein sequence ID" value="KCW78204.1"/>
    <property type="molecule type" value="Genomic_DNA"/>
</dbReference>
<dbReference type="Gramene" id="KCW78204">
    <property type="protein sequence ID" value="KCW78204"/>
    <property type="gene ID" value="EUGRSUZ_D02389"/>
</dbReference>
<accession>A0A059CIY6</accession>
<reference evidence="1" key="1">
    <citation type="submission" date="2013-07" db="EMBL/GenBank/DDBJ databases">
        <title>The genome of Eucalyptus grandis.</title>
        <authorList>
            <person name="Schmutz J."/>
            <person name="Hayes R."/>
            <person name="Myburg A."/>
            <person name="Tuskan G."/>
            <person name="Grattapaglia D."/>
            <person name="Rokhsar D.S."/>
        </authorList>
    </citation>
    <scope>NUCLEOTIDE SEQUENCE</scope>
    <source>
        <tissue evidence="1">Leaf extractions</tissue>
    </source>
</reference>
<sequence>MASPTATAPWEQLLLDALRSNSSLKHSFQLVSLRAPRSLRKKVPIFKAMLPLCFLGVRRLSDPMEDPPIGPSSSGL</sequence>
<protein>
    <submittedName>
        <fullName evidence="1">Uncharacterized protein</fullName>
    </submittedName>
</protein>